<evidence type="ECO:0000256" key="1">
    <source>
        <dbReference type="ARBA" id="ARBA00001946"/>
    </source>
</evidence>
<keyword evidence="11" id="KW-0653">Protein transport</keyword>
<accession>A0ABQ7MZH3</accession>
<evidence type="ECO:0000256" key="4">
    <source>
        <dbReference type="ARBA" id="ARBA00022640"/>
    </source>
</evidence>
<gene>
    <name evidence="18" type="primary">A03p007710.1_BraROA</name>
    <name evidence="18" type="ORF">IGI04_009385</name>
</gene>
<dbReference type="Pfam" id="PF11886">
    <property type="entry name" value="TOC159_MAD"/>
    <property type="match status" value="2"/>
</dbReference>
<dbReference type="EMBL" id="JADBGQ010000003">
    <property type="protein sequence ID" value="KAG5403266.1"/>
    <property type="molecule type" value="Genomic_DNA"/>
</dbReference>
<keyword evidence="10" id="KW-0460">Magnesium</keyword>
<dbReference type="PANTHER" id="PTHR10903">
    <property type="entry name" value="GTPASE, IMAP FAMILY MEMBER-RELATED"/>
    <property type="match status" value="1"/>
</dbReference>
<evidence type="ECO:0000256" key="9">
    <source>
        <dbReference type="ARBA" id="ARBA00022805"/>
    </source>
</evidence>
<evidence type="ECO:0000256" key="16">
    <source>
        <dbReference type="ARBA" id="ARBA00023775"/>
    </source>
</evidence>
<evidence type="ECO:0000256" key="2">
    <source>
        <dbReference type="ARBA" id="ARBA00022448"/>
    </source>
</evidence>
<keyword evidence="14" id="KW-0472">Membrane</keyword>
<evidence type="ECO:0000313" key="19">
    <source>
        <dbReference type="Proteomes" id="UP000823674"/>
    </source>
</evidence>
<evidence type="ECO:0000256" key="13">
    <source>
        <dbReference type="ARBA" id="ARBA00023134"/>
    </source>
</evidence>
<dbReference type="InterPro" id="IPR045058">
    <property type="entry name" value="GIMA/IAN/Toc"/>
</dbReference>
<evidence type="ECO:0000256" key="10">
    <source>
        <dbReference type="ARBA" id="ARBA00022842"/>
    </source>
</evidence>
<evidence type="ECO:0000256" key="6">
    <source>
        <dbReference type="ARBA" id="ARBA00022723"/>
    </source>
</evidence>
<evidence type="ECO:0000256" key="7">
    <source>
        <dbReference type="ARBA" id="ARBA00022741"/>
    </source>
</evidence>
<reference evidence="18 19" key="1">
    <citation type="submission" date="2021-03" db="EMBL/GenBank/DDBJ databases">
        <authorList>
            <person name="King G.J."/>
            <person name="Bancroft I."/>
            <person name="Baten A."/>
            <person name="Bloomfield J."/>
            <person name="Borpatragohain P."/>
            <person name="He Z."/>
            <person name="Irish N."/>
            <person name="Irwin J."/>
            <person name="Liu K."/>
            <person name="Mauleon R.P."/>
            <person name="Moore J."/>
            <person name="Morris R."/>
            <person name="Ostergaard L."/>
            <person name="Wang B."/>
            <person name="Wells R."/>
        </authorList>
    </citation>
    <scope>NUCLEOTIDE SEQUENCE [LARGE SCALE GENOMIC DNA]</scope>
    <source>
        <strain evidence="18">R-o-18</strain>
        <tissue evidence="18">Leaf</tissue>
    </source>
</reference>
<dbReference type="SUPFAM" id="SSF52540">
    <property type="entry name" value="P-loop containing nucleoside triphosphate hydrolases"/>
    <property type="match status" value="1"/>
</dbReference>
<evidence type="ECO:0000256" key="8">
    <source>
        <dbReference type="ARBA" id="ARBA00022801"/>
    </source>
</evidence>
<keyword evidence="3" id="KW-0150">Chloroplast</keyword>
<keyword evidence="9" id="KW-1002">Plastid outer membrane</keyword>
<dbReference type="Proteomes" id="UP000823674">
    <property type="component" value="Chromosome A03"/>
</dbReference>
<keyword evidence="13" id="KW-0342">GTP-binding</keyword>
<comment type="caution">
    <text evidence="18">The sequence shown here is derived from an EMBL/GenBank/DDBJ whole genome shotgun (WGS) entry which is preliminary data.</text>
</comment>
<evidence type="ECO:0000256" key="3">
    <source>
        <dbReference type="ARBA" id="ARBA00022528"/>
    </source>
</evidence>
<dbReference type="InterPro" id="IPR024283">
    <property type="entry name" value="TOC159_MAD"/>
</dbReference>
<evidence type="ECO:0000256" key="15">
    <source>
        <dbReference type="ARBA" id="ARBA00023766"/>
    </source>
</evidence>
<keyword evidence="12" id="KW-1133">Transmembrane helix</keyword>
<keyword evidence="19" id="KW-1185">Reference proteome</keyword>
<organism evidence="18 19">
    <name type="scientific">Brassica rapa subsp. trilocularis</name>
    <dbReference type="NCBI Taxonomy" id="1813537"/>
    <lineage>
        <taxon>Eukaryota</taxon>
        <taxon>Viridiplantae</taxon>
        <taxon>Streptophyta</taxon>
        <taxon>Embryophyta</taxon>
        <taxon>Tracheophyta</taxon>
        <taxon>Spermatophyta</taxon>
        <taxon>Magnoliopsida</taxon>
        <taxon>eudicotyledons</taxon>
        <taxon>Gunneridae</taxon>
        <taxon>Pentapetalae</taxon>
        <taxon>rosids</taxon>
        <taxon>malvids</taxon>
        <taxon>Brassicales</taxon>
        <taxon>Brassicaceae</taxon>
        <taxon>Brassiceae</taxon>
        <taxon>Brassica</taxon>
    </lineage>
</organism>
<comment type="cofactor">
    <cofactor evidence="1">
        <name>Mg(2+)</name>
        <dbReference type="ChEBI" id="CHEBI:18420"/>
    </cofactor>
</comment>
<name>A0ABQ7MZH3_BRACM</name>
<evidence type="ECO:0000313" key="18">
    <source>
        <dbReference type="EMBL" id="KAG5403266.1"/>
    </source>
</evidence>
<keyword evidence="2" id="KW-0813">Transport</keyword>
<feature type="domain" description="AIG1-type G" evidence="17">
    <location>
        <begin position="532"/>
        <end position="768"/>
    </location>
</feature>
<keyword evidence="7" id="KW-0547">Nucleotide-binding</keyword>
<evidence type="ECO:0000256" key="12">
    <source>
        <dbReference type="ARBA" id="ARBA00022989"/>
    </source>
</evidence>
<evidence type="ECO:0000259" key="17">
    <source>
        <dbReference type="PROSITE" id="PS51720"/>
    </source>
</evidence>
<comment type="similarity">
    <text evidence="16">Belongs to the TRAFAC class TrmE-Era-EngA-EngB-Septin-like GTPase superfamily. AIG1/Toc34/Toc159-like paraseptin GTPase family. TOC159 subfamily.</text>
</comment>
<keyword evidence="8" id="KW-0378">Hydrolase</keyword>
<dbReference type="PANTHER" id="PTHR10903:SF135">
    <property type="entry name" value="TRANSLOCASE OF CHLOROPLAST 120, CHLOROPLASTIC-RELATED"/>
    <property type="match status" value="1"/>
</dbReference>
<protein>
    <recommendedName>
        <fullName evidence="17">AIG1-type G domain-containing protein</fullName>
    </recommendedName>
</protein>
<keyword evidence="6" id="KW-0479">Metal-binding</keyword>
<dbReference type="PROSITE" id="PS51720">
    <property type="entry name" value="G_AIG1"/>
    <property type="match status" value="1"/>
</dbReference>
<evidence type="ECO:0000256" key="14">
    <source>
        <dbReference type="ARBA" id="ARBA00023136"/>
    </source>
</evidence>
<evidence type="ECO:0000256" key="11">
    <source>
        <dbReference type="ARBA" id="ARBA00022927"/>
    </source>
</evidence>
<keyword evidence="4" id="KW-0934">Plastid</keyword>
<comment type="subcellular location">
    <subcellularLocation>
        <location evidence="15">Plastid</location>
        <location evidence="15">Chloroplast outer membrane</location>
        <topology evidence="15">Single-pass membrane protein</topology>
    </subcellularLocation>
</comment>
<dbReference type="Gene3D" id="3.40.50.300">
    <property type="entry name" value="P-loop containing nucleotide triphosphate hydrolases"/>
    <property type="match status" value="2"/>
</dbReference>
<dbReference type="Pfam" id="PF04548">
    <property type="entry name" value="AIG1"/>
    <property type="match status" value="1"/>
</dbReference>
<evidence type="ECO:0000256" key="5">
    <source>
        <dbReference type="ARBA" id="ARBA00022692"/>
    </source>
</evidence>
<dbReference type="InterPro" id="IPR006703">
    <property type="entry name" value="G_AIG1"/>
</dbReference>
<sequence>MFVTRRCRAIQQDIRQAAGDVRFVNPVSLVENHPACRTNRAGQRVLPNGQAWKPHLLLLSFASKILAQENAYDVNYNSPPIVVVEARSTAQPPLSLFLSSLLESDQLPPPFKRLTEAEISRLSEQYRVEFEHQAELEMEEENERRRPHITLPPTMPVPIPIWYDTNNHPVRTHPPIDLSNPSLLVTPVLVMPGWDHDISYDGLSAEGTLVNVIEKIHIMSYSGQVTENFMKKGANVQLEMASLVVHGEEGNRSTALGFEMQKKTWDELSCTLRSDFNFMKHKAAAGLAVTLLGDSVSAGVKAERKLIANKRFGMDVCGGGAMTCRGYAAYGGSLEAQLLGRFFLSTLGLSVVDGHGGLAIGGNIQTQVHIGRSSDLTARANLNSRGAVQVSIRANIFEQLEHAMAALVPLFKKLLTSRSEDMEEKKNADDRIINDNILIPPAPPVLGLGRGAPLLKPTPRRRVNGNVSQHPTTTTAEIDETRVKFLRLSHRLGQTPRNNVVVAQFLSRGSSRVGGAAISMAEQLEGQDHLLDFSCTIMLLGKSGVGKSATINSIFDDDHAVKKMCTTDAFQMGTKRVQLVEGFVQGIKVRAIDTPGLSPSWFDQHKNVKTLKSIRAFIKKSPPDVVLYLDRLDTQTQSSIDEEMLLLRTITQFLGPSIWFNAIVGLTHAASAPPDGAASSYGMFVTQRCLAIQQDIRRAARDLRLVSPVSLVENHPACRTNRAGQRVLPNGQAWKPHLLLLSFASNILAQENAYDRNYNSRPLVVESTAQPLSLFLSSLLESHQLPPPFLSSLLESHELPPRCKRLTEAEISRLSKSQKEQYPVEFQAELEMEEERRPHIDLSNPSLLVTPVLVVPRWDHDIGYGGLSAKGTLVKEKIHMSYSGKVTKNNLMKMKGADVQLEMASLVVHGEEGNRSTSLGFEMQKKTWDELSCALRSDSNFMKHKAAAGLAITLLGDSVSAGVKAERKLVANKRFRMDVCGGGAMTCRGDAAYGGSLEAHLLGSFFLSTLGLSVVDGHRGLAIGGNIQTQVHIGRSSDLTARANLDSSGAGQVSIRANIFELLEHAMAVLVPLFKKLLSYYSPN</sequence>
<dbReference type="InterPro" id="IPR027417">
    <property type="entry name" value="P-loop_NTPase"/>
</dbReference>
<keyword evidence="5" id="KW-0812">Transmembrane</keyword>
<proteinExistence type="inferred from homology"/>